<feature type="region of interest" description="Disordered" evidence="1">
    <location>
        <begin position="46"/>
        <end position="71"/>
    </location>
</feature>
<dbReference type="EMBL" id="BMUU01000002">
    <property type="protein sequence ID" value="GGY23309.1"/>
    <property type="molecule type" value="Genomic_DNA"/>
</dbReference>
<sequence length="71" mass="7760">MIQGTWAGPCPTNNTRIQLPHSIAYGQWQGKGGGTRSNATRVRYEHESARRGSPCGHFTGGADQARRPPLR</sequence>
<organism evidence="2 3">
    <name type="scientific">Streptomyces xanthochromogenes</name>
    <dbReference type="NCBI Taxonomy" id="67384"/>
    <lineage>
        <taxon>Bacteria</taxon>
        <taxon>Bacillati</taxon>
        <taxon>Actinomycetota</taxon>
        <taxon>Actinomycetes</taxon>
        <taxon>Kitasatosporales</taxon>
        <taxon>Streptomycetaceae</taxon>
        <taxon>Streptomyces</taxon>
    </lineage>
</organism>
<proteinExistence type="predicted"/>
<reference evidence="3" key="1">
    <citation type="journal article" date="2019" name="Int. J. Syst. Evol. Microbiol.">
        <title>The Global Catalogue of Microorganisms (GCM) 10K type strain sequencing project: providing services to taxonomists for standard genome sequencing and annotation.</title>
        <authorList>
            <consortium name="The Broad Institute Genomics Platform"/>
            <consortium name="The Broad Institute Genome Sequencing Center for Infectious Disease"/>
            <person name="Wu L."/>
            <person name="Ma J."/>
        </authorList>
    </citation>
    <scope>NUCLEOTIDE SEQUENCE [LARGE SCALE GENOMIC DNA]</scope>
    <source>
        <strain evidence="3">JCM 4594</strain>
    </source>
</reference>
<evidence type="ECO:0000313" key="2">
    <source>
        <dbReference type="EMBL" id="GGY23309.1"/>
    </source>
</evidence>
<evidence type="ECO:0000313" key="3">
    <source>
        <dbReference type="Proteomes" id="UP000600946"/>
    </source>
</evidence>
<keyword evidence="3" id="KW-1185">Reference proteome</keyword>
<accession>A0ABQ2ZV44</accession>
<evidence type="ECO:0000256" key="1">
    <source>
        <dbReference type="SAM" id="MobiDB-lite"/>
    </source>
</evidence>
<dbReference type="Proteomes" id="UP000600946">
    <property type="component" value="Unassembled WGS sequence"/>
</dbReference>
<name>A0ABQ2ZV44_9ACTN</name>
<gene>
    <name evidence="2" type="ORF">GCM10010326_16020</name>
</gene>
<protein>
    <submittedName>
        <fullName evidence="2">Uncharacterized protein</fullName>
    </submittedName>
</protein>
<comment type="caution">
    <text evidence="2">The sequence shown here is derived from an EMBL/GenBank/DDBJ whole genome shotgun (WGS) entry which is preliminary data.</text>
</comment>